<sequence length="294" mass="32980">MYVVFCFFVSLFSNFLFAKSFVHQNPTIINGNFGFVEGPVWDKKNKRFLFSDIPNNKIYALNPKTKKLSIYDENSGYANGLDFDKQRNLWSARHDRKLSYQNEGGKKIIVASLFNGKLLNSPNDLAIKSDGSIWFTDPPFGIQGYGPKKAKSEQGFNGVYRYKNGNLSLVTSELKIPNGIAFSLDESKLYVADSSNGWVYQFDIHGKKVTNKLKFVQVTGSKGSKPFVDGIAIDAHDNLFAATTGGVRIFNKKGQKLDFIKIKAKHVSNIAFGGSDNKLLLVTAFDKIYLYKML</sequence>
<dbReference type="InterPro" id="IPR005511">
    <property type="entry name" value="SMP-30"/>
</dbReference>
<feature type="binding site" evidence="3">
    <location>
        <position position="229"/>
    </location>
    <ligand>
        <name>a divalent metal cation</name>
        <dbReference type="ChEBI" id="CHEBI:60240"/>
    </ligand>
</feature>
<dbReference type="PANTHER" id="PTHR47572">
    <property type="entry name" value="LIPOPROTEIN-RELATED"/>
    <property type="match status" value="1"/>
</dbReference>
<keyword evidence="3" id="KW-0862">Zinc</keyword>
<keyword evidence="3" id="KW-0479">Metal-binding</keyword>
<evidence type="ECO:0000256" key="1">
    <source>
        <dbReference type="ARBA" id="ARBA00022801"/>
    </source>
</evidence>
<reference evidence="6 7" key="1">
    <citation type="journal article" date="2016" name="Int. J. Syst. Evol. Microbiol.">
        <title>Paraphotobacterium marinum gen. nov., sp. nov., a member of the family Vibrionaceae, isolated from surface seawater.</title>
        <authorList>
            <person name="Huang Z."/>
            <person name="Dong C."/>
            <person name="Shao Z."/>
        </authorList>
    </citation>
    <scope>NUCLEOTIDE SEQUENCE [LARGE SCALE GENOMIC DNA]</scope>
    <source>
        <strain evidence="6 7">NSCS20N07D</strain>
    </source>
</reference>
<feature type="active site" description="Proton donor/acceptor" evidence="2">
    <location>
        <position position="229"/>
    </location>
</feature>
<dbReference type="InterPro" id="IPR051262">
    <property type="entry name" value="SMP-30/CGR1_Lactonase"/>
</dbReference>
<gene>
    <name evidence="6" type="ORF">CF386_12225</name>
</gene>
<dbReference type="SUPFAM" id="SSF63829">
    <property type="entry name" value="Calcium-dependent phosphotriesterase"/>
    <property type="match status" value="1"/>
</dbReference>
<feature type="domain" description="SMP-30/Gluconolactonase/LRE-like region" evidence="5">
    <location>
        <begin position="37"/>
        <end position="284"/>
    </location>
</feature>
<dbReference type="GO" id="GO:0046872">
    <property type="term" value="F:metal ion binding"/>
    <property type="evidence" value="ECO:0007669"/>
    <property type="project" value="UniProtKB-KW"/>
</dbReference>
<evidence type="ECO:0000313" key="6">
    <source>
        <dbReference type="EMBL" id="ASK79885.1"/>
    </source>
</evidence>
<keyword evidence="4" id="KW-0732">Signal</keyword>
<evidence type="ECO:0000256" key="2">
    <source>
        <dbReference type="PIRSR" id="PIRSR605511-1"/>
    </source>
</evidence>
<dbReference type="Gene3D" id="2.120.10.30">
    <property type="entry name" value="TolB, C-terminal domain"/>
    <property type="match status" value="1"/>
</dbReference>
<feature type="binding site" evidence="3">
    <location>
        <position position="178"/>
    </location>
    <ligand>
        <name>a divalent metal cation</name>
        <dbReference type="ChEBI" id="CHEBI:60240"/>
    </ligand>
</feature>
<comment type="cofactor">
    <cofactor evidence="3">
        <name>Zn(2+)</name>
        <dbReference type="ChEBI" id="CHEBI:29105"/>
    </cofactor>
    <text evidence="3">Binds 1 divalent metal cation per subunit.</text>
</comment>
<evidence type="ECO:0000313" key="7">
    <source>
        <dbReference type="Proteomes" id="UP000242175"/>
    </source>
</evidence>
<dbReference type="InterPro" id="IPR013658">
    <property type="entry name" value="SGL"/>
</dbReference>
<name>A0A220VHP1_9GAMM</name>
<dbReference type="EMBL" id="CP022356">
    <property type="protein sequence ID" value="ASK79885.1"/>
    <property type="molecule type" value="Genomic_DNA"/>
</dbReference>
<evidence type="ECO:0000259" key="5">
    <source>
        <dbReference type="Pfam" id="PF08450"/>
    </source>
</evidence>
<proteinExistence type="predicted"/>
<dbReference type="InterPro" id="IPR011042">
    <property type="entry name" value="6-blade_b-propeller_TolB-like"/>
</dbReference>
<feature type="signal peptide" evidence="4">
    <location>
        <begin position="1"/>
        <end position="18"/>
    </location>
</feature>
<evidence type="ECO:0000256" key="3">
    <source>
        <dbReference type="PIRSR" id="PIRSR605511-2"/>
    </source>
</evidence>
<evidence type="ECO:0000256" key="4">
    <source>
        <dbReference type="SAM" id="SignalP"/>
    </source>
</evidence>
<accession>A0A220VHP1</accession>
<organism evidence="6 7">
    <name type="scientific">Paraphotobacterium marinum</name>
    <dbReference type="NCBI Taxonomy" id="1755811"/>
    <lineage>
        <taxon>Bacteria</taxon>
        <taxon>Pseudomonadati</taxon>
        <taxon>Pseudomonadota</taxon>
        <taxon>Gammaproteobacteria</taxon>
        <taxon>Vibrionales</taxon>
        <taxon>Vibrionaceae</taxon>
        <taxon>Paraphotobacterium</taxon>
    </lineage>
</organism>
<dbReference type="PANTHER" id="PTHR47572:SF4">
    <property type="entry name" value="LACTONASE DRP35"/>
    <property type="match status" value="1"/>
</dbReference>
<feature type="binding site" evidence="3">
    <location>
        <position position="37"/>
    </location>
    <ligand>
        <name>a divalent metal cation</name>
        <dbReference type="ChEBI" id="CHEBI:60240"/>
    </ligand>
</feature>
<dbReference type="PRINTS" id="PR01790">
    <property type="entry name" value="SMP30FAMILY"/>
</dbReference>
<protein>
    <submittedName>
        <fullName evidence="6">Gluconolactonase</fullName>
    </submittedName>
</protein>
<dbReference type="AlphaFoldDB" id="A0A220VHP1"/>
<dbReference type="KEGG" id="pmai:CF386_12225"/>
<dbReference type="GO" id="GO:0016787">
    <property type="term" value="F:hydrolase activity"/>
    <property type="evidence" value="ECO:0007669"/>
    <property type="project" value="UniProtKB-KW"/>
</dbReference>
<feature type="binding site" evidence="3">
    <location>
        <position position="123"/>
    </location>
    <ligand>
        <name>substrate</name>
    </ligand>
</feature>
<keyword evidence="7" id="KW-1185">Reference proteome</keyword>
<dbReference type="OrthoDB" id="241638at2"/>
<feature type="chain" id="PRO_5013166228" evidence="4">
    <location>
        <begin position="19"/>
        <end position="294"/>
    </location>
</feature>
<dbReference type="Pfam" id="PF08450">
    <property type="entry name" value="SGL"/>
    <property type="match status" value="1"/>
</dbReference>
<keyword evidence="1" id="KW-0378">Hydrolase</keyword>
<dbReference type="Proteomes" id="UP000242175">
    <property type="component" value="Chromosome small"/>
</dbReference>